<dbReference type="EMBL" id="JMTM01000065">
    <property type="protein sequence ID" value="OAZ03204.1"/>
    <property type="molecule type" value="Genomic_DNA"/>
</dbReference>
<proteinExistence type="predicted"/>
<gene>
    <name evidence="1" type="ORF">FLB_24500</name>
</gene>
<protein>
    <recommendedName>
        <fullName evidence="3">Antitoxin</fullName>
    </recommendedName>
</protein>
<dbReference type="RefSeq" id="WP_064716210.1">
    <property type="nucleotide sequence ID" value="NZ_JMTM01000065.1"/>
</dbReference>
<dbReference type="OrthoDB" id="1121643at2"/>
<evidence type="ECO:0008006" key="3">
    <source>
        <dbReference type="Google" id="ProtNLM"/>
    </source>
</evidence>
<dbReference type="PATRIC" id="fig|29536.5.peg.2549"/>
<accession>A0A199XPE3</accession>
<dbReference type="AlphaFoldDB" id="A0A199XPE3"/>
<keyword evidence="2" id="KW-1185">Reference proteome</keyword>
<evidence type="ECO:0000313" key="2">
    <source>
        <dbReference type="Proteomes" id="UP000093807"/>
    </source>
</evidence>
<reference evidence="1 2" key="1">
    <citation type="submission" date="2016-06" db="EMBL/GenBank/DDBJ databases">
        <title>Draft genome sequence of Flavobacterium succinicans strain DD5b.</title>
        <authorList>
            <person name="Poehlein A."/>
            <person name="Daniel R."/>
            <person name="Simeonova D.D."/>
        </authorList>
    </citation>
    <scope>NUCLEOTIDE SEQUENCE [LARGE SCALE GENOMIC DNA]</scope>
    <source>
        <strain evidence="1 2">DD5b</strain>
    </source>
</reference>
<dbReference type="Proteomes" id="UP000093807">
    <property type="component" value="Unassembled WGS sequence"/>
</dbReference>
<dbReference type="Pfam" id="PF19891">
    <property type="entry name" value="DUF6364"/>
    <property type="match status" value="1"/>
</dbReference>
<comment type="caution">
    <text evidence="1">The sequence shown here is derived from an EMBL/GenBank/DDBJ whole genome shotgun (WGS) entry which is preliminary data.</text>
</comment>
<organism evidence="1 2">
    <name type="scientific">Flavobacterium succinicans</name>
    <dbReference type="NCBI Taxonomy" id="29536"/>
    <lineage>
        <taxon>Bacteria</taxon>
        <taxon>Pseudomonadati</taxon>
        <taxon>Bacteroidota</taxon>
        <taxon>Flavobacteriia</taxon>
        <taxon>Flavobacteriales</taxon>
        <taxon>Flavobacteriaceae</taxon>
        <taxon>Flavobacterium</taxon>
    </lineage>
</organism>
<sequence>MNTKLTLSLEKTVIEDAKLYAKKTGRSLSELVENYFKNLTDKSETAEDIHPKVKKLIGRITLPPDFDLDKAKEEHYKEKYGF</sequence>
<evidence type="ECO:0000313" key="1">
    <source>
        <dbReference type="EMBL" id="OAZ03204.1"/>
    </source>
</evidence>
<dbReference type="InterPro" id="IPR045944">
    <property type="entry name" value="DUF6364"/>
</dbReference>
<name>A0A199XPE3_9FLAO</name>